<feature type="non-terminal residue" evidence="1">
    <location>
        <position position="67"/>
    </location>
</feature>
<dbReference type="Proteomes" id="UP000499080">
    <property type="component" value="Unassembled WGS sequence"/>
</dbReference>
<dbReference type="AlphaFoldDB" id="A0A4Y2HS09"/>
<accession>A0A4Y2HS09</accession>
<reference evidence="1 2" key="1">
    <citation type="journal article" date="2019" name="Sci. Rep.">
        <title>Orb-weaving spider Araneus ventricosus genome elucidates the spidroin gene catalogue.</title>
        <authorList>
            <person name="Kono N."/>
            <person name="Nakamura H."/>
            <person name="Ohtoshi R."/>
            <person name="Moran D.A.P."/>
            <person name="Shinohara A."/>
            <person name="Yoshida Y."/>
            <person name="Fujiwara M."/>
            <person name="Mori M."/>
            <person name="Tomita M."/>
            <person name="Arakawa K."/>
        </authorList>
    </citation>
    <scope>NUCLEOTIDE SEQUENCE [LARGE SCALE GENOMIC DNA]</scope>
</reference>
<dbReference type="EMBL" id="BGPR01002120">
    <property type="protein sequence ID" value="GBM68070.1"/>
    <property type="molecule type" value="Genomic_DNA"/>
</dbReference>
<gene>
    <name evidence="1" type="ORF">AVEN_66741_1</name>
</gene>
<comment type="caution">
    <text evidence="1">The sequence shown here is derived from an EMBL/GenBank/DDBJ whole genome shotgun (WGS) entry which is preliminary data.</text>
</comment>
<proteinExistence type="predicted"/>
<sequence>MPSVSDLLRLYGKWVDLPNIPGWIRFTEQATSELPFQKSFVGCLPFINAPPSDYDTILTALLSASEK</sequence>
<organism evidence="1 2">
    <name type="scientific">Araneus ventricosus</name>
    <name type="common">Orbweaver spider</name>
    <name type="synonym">Epeira ventricosa</name>
    <dbReference type="NCBI Taxonomy" id="182803"/>
    <lineage>
        <taxon>Eukaryota</taxon>
        <taxon>Metazoa</taxon>
        <taxon>Ecdysozoa</taxon>
        <taxon>Arthropoda</taxon>
        <taxon>Chelicerata</taxon>
        <taxon>Arachnida</taxon>
        <taxon>Araneae</taxon>
        <taxon>Araneomorphae</taxon>
        <taxon>Entelegynae</taxon>
        <taxon>Araneoidea</taxon>
        <taxon>Araneidae</taxon>
        <taxon>Araneus</taxon>
    </lineage>
</organism>
<dbReference type="OrthoDB" id="10069752at2759"/>
<keyword evidence="2" id="KW-1185">Reference proteome</keyword>
<evidence type="ECO:0000313" key="2">
    <source>
        <dbReference type="Proteomes" id="UP000499080"/>
    </source>
</evidence>
<protein>
    <submittedName>
        <fullName evidence="1">Uncharacterized protein</fullName>
    </submittedName>
</protein>
<name>A0A4Y2HS09_ARAVE</name>
<evidence type="ECO:0000313" key="1">
    <source>
        <dbReference type="EMBL" id="GBM68070.1"/>
    </source>
</evidence>